<dbReference type="Proteomes" id="UP000266841">
    <property type="component" value="Unassembled WGS sequence"/>
</dbReference>
<comment type="caution">
    <text evidence="2">The sequence shown here is derived from an EMBL/GenBank/DDBJ whole genome shotgun (WGS) entry which is preliminary data.</text>
</comment>
<feature type="non-terminal residue" evidence="2">
    <location>
        <position position="1"/>
    </location>
</feature>
<proteinExistence type="predicted"/>
<feature type="region of interest" description="Disordered" evidence="1">
    <location>
        <begin position="135"/>
        <end position="169"/>
    </location>
</feature>
<name>K0R4V7_THAOC</name>
<feature type="compositionally biased region" description="Polar residues" evidence="1">
    <location>
        <begin position="158"/>
        <end position="168"/>
    </location>
</feature>
<protein>
    <submittedName>
        <fullName evidence="2">Uncharacterized protein</fullName>
    </submittedName>
</protein>
<reference evidence="2 3" key="1">
    <citation type="journal article" date="2012" name="Genome Biol.">
        <title>Genome and low-iron response of an oceanic diatom adapted to chronic iron limitation.</title>
        <authorList>
            <person name="Lommer M."/>
            <person name="Specht M."/>
            <person name="Roy A.S."/>
            <person name="Kraemer L."/>
            <person name="Andreson R."/>
            <person name="Gutowska M.A."/>
            <person name="Wolf J."/>
            <person name="Bergner S.V."/>
            <person name="Schilhabel M.B."/>
            <person name="Klostermeier U.C."/>
            <person name="Beiko R.G."/>
            <person name="Rosenstiel P."/>
            <person name="Hippler M."/>
            <person name="Laroche J."/>
        </authorList>
    </citation>
    <scope>NUCLEOTIDE SEQUENCE [LARGE SCALE GENOMIC DNA]</scope>
    <source>
        <strain evidence="2 3">CCMP1005</strain>
    </source>
</reference>
<keyword evidence="3" id="KW-1185">Reference proteome</keyword>
<evidence type="ECO:0000313" key="3">
    <source>
        <dbReference type="Proteomes" id="UP000266841"/>
    </source>
</evidence>
<evidence type="ECO:0000313" key="2">
    <source>
        <dbReference type="EMBL" id="EJK46844.1"/>
    </source>
</evidence>
<organism evidence="2 3">
    <name type="scientific">Thalassiosira oceanica</name>
    <name type="common">Marine diatom</name>
    <dbReference type="NCBI Taxonomy" id="159749"/>
    <lineage>
        <taxon>Eukaryota</taxon>
        <taxon>Sar</taxon>
        <taxon>Stramenopiles</taxon>
        <taxon>Ochrophyta</taxon>
        <taxon>Bacillariophyta</taxon>
        <taxon>Coscinodiscophyceae</taxon>
        <taxon>Thalassiosirophycidae</taxon>
        <taxon>Thalassiosirales</taxon>
        <taxon>Thalassiosiraceae</taxon>
        <taxon>Thalassiosira</taxon>
    </lineage>
</organism>
<feature type="region of interest" description="Disordered" evidence="1">
    <location>
        <begin position="1"/>
        <end position="47"/>
    </location>
</feature>
<dbReference type="AlphaFoldDB" id="K0R4V7"/>
<evidence type="ECO:0000256" key="1">
    <source>
        <dbReference type="SAM" id="MobiDB-lite"/>
    </source>
</evidence>
<accession>K0R4V7</accession>
<gene>
    <name evidence="2" type="ORF">THAOC_34471</name>
</gene>
<sequence>ETVATKKPAVKGRESGGSQQSSSDSSSDESSSSDQARSKAGRKATPSGLHETIQALCSNQKAHSVLVSKAADCGTQQFFLDTLWLVYWTESTVGRPPVLEEVSPFIDTTTSPSTRSGQGGVPMSNLEARKLATCEHKQHSRRKKIRDIAAPSAASAGTEDTLSRQPTRGVQDLAHALKVRYRS</sequence>
<feature type="compositionally biased region" description="Low complexity" evidence="1">
    <location>
        <begin position="16"/>
        <end position="35"/>
    </location>
</feature>
<dbReference type="EMBL" id="AGNL01047502">
    <property type="protein sequence ID" value="EJK46844.1"/>
    <property type="molecule type" value="Genomic_DNA"/>
</dbReference>